<evidence type="ECO:0000256" key="4">
    <source>
        <dbReference type="ARBA" id="ARBA00022989"/>
    </source>
</evidence>
<evidence type="ECO:0000256" key="3">
    <source>
        <dbReference type="ARBA" id="ARBA00022692"/>
    </source>
</evidence>
<gene>
    <name evidence="7" type="ORF">OMW55_00755</name>
</gene>
<dbReference type="RefSeq" id="WP_264880097.1">
    <property type="nucleotide sequence ID" value="NZ_JAPDOB010000001.1"/>
</dbReference>
<dbReference type="Pfam" id="PF02104">
    <property type="entry name" value="SURF1"/>
    <property type="match status" value="1"/>
</dbReference>
<comment type="subcellular location">
    <subcellularLocation>
        <location evidence="6">Cell membrane</location>
        <topology evidence="6">Multi-pass membrane protein</topology>
    </subcellularLocation>
    <subcellularLocation>
        <location evidence="1">Membrane</location>
    </subcellularLocation>
</comment>
<keyword evidence="4 6" id="KW-1133">Transmembrane helix</keyword>
<dbReference type="EMBL" id="JAPDOB010000001">
    <property type="protein sequence ID" value="MCW3796340.1"/>
    <property type="molecule type" value="Genomic_DNA"/>
</dbReference>
<accession>A0ABT3JBA6</accession>
<comment type="caution">
    <text evidence="6">Lacks conserved residue(s) required for the propagation of feature annotation.</text>
</comment>
<evidence type="ECO:0000256" key="6">
    <source>
        <dbReference type="RuleBase" id="RU363076"/>
    </source>
</evidence>
<dbReference type="InterPro" id="IPR045214">
    <property type="entry name" value="Surf1/Surf4"/>
</dbReference>
<dbReference type="InterPro" id="IPR002994">
    <property type="entry name" value="Surf1/Shy1"/>
</dbReference>
<reference evidence="7 8" key="1">
    <citation type="submission" date="2022-10" db="EMBL/GenBank/DDBJ databases">
        <title>Sphingomonas sp.</title>
        <authorList>
            <person name="Jin C."/>
        </authorList>
    </citation>
    <scope>NUCLEOTIDE SEQUENCE [LARGE SCALE GENOMIC DNA]</scope>
    <source>
        <strain evidence="7 8">BN140010</strain>
    </source>
</reference>
<evidence type="ECO:0000256" key="5">
    <source>
        <dbReference type="ARBA" id="ARBA00023136"/>
    </source>
</evidence>
<comment type="similarity">
    <text evidence="2 6">Belongs to the SURF1 family.</text>
</comment>
<keyword evidence="3 6" id="KW-0812">Transmembrane</keyword>
<sequence>MSDAGTGRGKRWLLLALCLLGLVLFTGLGTWQVERRAWKLDLIARVNQRVHAPPVPLGPAPTWSGWSNPREAEYRHVSVTGTFAHDRTTLVDALTELGAGYWVLTPMRTADSTVLINRGFLPRDQKGRADRPTGPVTVTGLLRLSEPNGRFLRPNKPAQDLWYSRDVAAIARRRGLGPVLPFFVDADATRNPGGWPRGGLTVIQFRNTHLLYALTWFGLAALSLVGLVLLLRPAHKRG</sequence>
<evidence type="ECO:0000313" key="7">
    <source>
        <dbReference type="EMBL" id="MCW3796340.1"/>
    </source>
</evidence>
<keyword evidence="8" id="KW-1185">Reference proteome</keyword>
<dbReference type="CDD" id="cd06662">
    <property type="entry name" value="SURF1"/>
    <property type="match status" value="1"/>
</dbReference>
<dbReference type="PANTHER" id="PTHR23427">
    <property type="entry name" value="SURFEIT LOCUS PROTEIN"/>
    <property type="match status" value="1"/>
</dbReference>
<evidence type="ECO:0000256" key="2">
    <source>
        <dbReference type="ARBA" id="ARBA00007165"/>
    </source>
</evidence>
<keyword evidence="5 6" id="KW-0472">Membrane</keyword>
<comment type="caution">
    <text evidence="7">The sequence shown here is derived from an EMBL/GenBank/DDBJ whole genome shotgun (WGS) entry which is preliminary data.</text>
</comment>
<proteinExistence type="inferred from homology"/>
<evidence type="ECO:0000256" key="1">
    <source>
        <dbReference type="ARBA" id="ARBA00004370"/>
    </source>
</evidence>
<organism evidence="7 8">
    <name type="scientific">Sphingomonas arvum</name>
    <dbReference type="NCBI Taxonomy" id="2992113"/>
    <lineage>
        <taxon>Bacteria</taxon>
        <taxon>Pseudomonadati</taxon>
        <taxon>Pseudomonadota</taxon>
        <taxon>Alphaproteobacteria</taxon>
        <taxon>Sphingomonadales</taxon>
        <taxon>Sphingomonadaceae</taxon>
        <taxon>Sphingomonas</taxon>
    </lineage>
</organism>
<dbReference type="Proteomes" id="UP001526246">
    <property type="component" value="Unassembled WGS sequence"/>
</dbReference>
<name>A0ABT3JBA6_9SPHN</name>
<evidence type="ECO:0000313" key="8">
    <source>
        <dbReference type="Proteomes" id="UP001526246"/>
    </source>
</evidence>
<keyword evidence="6" id="KW-1003">Cell membrane</keyword>
<feature type="transmembrane region" description="Helical" evidence="6">
    <location>
        <begin position="210"/>
        <end position="231"/>
    </location>
</feature>
<protein>
    <recommendedName>
        <fullName evidence="6">SURF1-like protein</fullName>
    </recommendedName>
</protein>
<dbReference type="PANTHER" id="PTHR23427:SF2">
    <property type="entry name" value="SURFEIT LOCUS PROTEIN 1"/>
    <property type="match status" value="1"/>
</dbReference>
<dbReference type="PROSITE" id="PS50895">
    <property type="entry name" value="SURF1"/>
    <property type="match status" value="1"/>
</dbReference>